<sequence length="274" mass="31309">MSHNRDNTLGGRMRTMVGTRQEEGRLAGVKRASVRSLSPLVYHDDPRSTRCRTVVKCLSNRGSNRQAWPLYLVQYDLHGKLLPLIRMVILMFGAGEHRNPDFKRQTFDPCLGFLLLKGINKPDEWESTRLWQTNLPLSELRIAVLEASAAICRPVKQSTRIGYFHYMAAWTEAVMKSSILLRFPSLGFPDKRRVSKRPGRATSLEMRRGRLVGLARPGREHTETHNYMYHKRPAQCEKPREISLQRVSVARAEVNKVTPSLWQAIGLTSTPHAL</sequence>
<proteinExistence type="predicted"/>
<evidence type="ECO:0000313" key="1">
    <source>
        <dbReference type="EMBL" id="RUS85076.1"/>
    </source>
</evidence>
<gene>
    <name evidence="1" type="ORF">EGW08_007170</name>
</gene>
<organism evidence="1 2">
    <name type="scientific">Elysia chlorotica</name>
    <name type="common">Eastern emerald elysia</name>
    <name type="synonym">Sea slug</name>
    <dbReference type="NCBI Taxonomy" id="188477"/>
    <lineage>
        <taxon>Eukaryota</taxon>
        <taxon>Metazoa</taxon>
        <taxon>Spiralia</taxon>
        <taxon>Lophotrochozoa</taxon>
        <taxon>Mollusca</taxon>
        <taxon>Gastropoda</taxon>
        <taxon>Heterobranchia</taxon>
        <taxon>Euthyneura</taxon>
        <taxon>Panpulmonata</taxon>
        <taxon>Sacoglossa</taxon>
        <taxon>Placobranchoidea</taxon>
        <taxon>Plakobranchidae</taxon>
        <taxon>Elysia</taxon>
    </lineage>
</organism>
<protein>
    <submittedName>
        <fullName evidence="1">Uncharacterized protein</fullName>
    </submittedName>
</protein>
<name>A0A3S0ZWZ5_ELYCH</name>
<evidence type="ECO:0000313" key="2">
    <source>
        <dbReference type="Proteomes" id="UP000271974"/>
    </source>
</evidence>
<accession>A0A3S0ZWZ5</accession>
<reference evidence="1 2" key="1">
    <citation type="submission" date="2019-01" db="EMBL/GenBank/DDBJ databases">
        <title>A draft genome assembly of the solar-powered sea slug Elysia chlorotica.</title>
        <authorList>
            <person name="Cai H."/>
            <person name="Li Q."/>
            <person name="Fang X."/>
            <person name="Li J."/>
            <person name="Curtis N.E."/>
            <person name="Altenburger A."/>
            <person name="Shibata T."/>
            <person name="Feng M."/>
            <person name="Maeda T."/>
            <person name="Schwartz J.A."/>
            <person name="Shigenobu S."/>
            <person name="Lundholm N."/>
            <person name="Nishiyama T."/>
            <person name="Yang H."/>
            <person name="Hasebe M."/>
            <person name="Li S."/>
            <person name="Pierce S.K."/>
            <person name="Wang J."/>
        </authorList>
    </citation>
    <scope>NUCLEOTIDE SEQUENCE [LARGE SCALE GENOMIC DNA]</scope>
    <source>
        <strain evidence="1">EC2010</strain>
        <tissue evidence="1">Whole organism of an adult</tissue>
    </source>
</reference>
<keyword evidence="2" id="KW-1185">Reference proteome</keyword>
<dbReference type="Proteomes" id="UP000271974">
    <property type="component" value="Unassembled WGS sequence"/>
</dbReference>
<comment type="caution">
    <text evidence="1">The sequence shown here is derived from an EMBL/GenBank/DDBJ whole genome shotgun (WGS) entry which is preliminary data.</text>
</comment>
<dbReference type="AlphaFoldDB" id="A0A3S0ZWZ5"/>
<dbReference type="EMBL" id="RQTK01000183">
    <property type="protein sequence ID" value="RUS85076.1"/>
    <property type="molecule type" value="Genomic_DNA"/>
</dbReference>